<sequence length="220" mass="24060">MKNTKLKIKNAKYLAFIFVISFFIFHFTFLIPTAHAQISPGLQEGIRGTAQQAAVVGLGESALAAVDIRVYVLKITRWSLGFVGLILIVYLVYGGVIYMTSQGNDEKIGTAKKIITRAAVGTTIIWTSYSIAFFVTRGLLNSIREQFASQVQSCATSGEAIGRATCCNEWNAYQNTQLQTGPFGVGGSATEEDVNNAYDKWQECQEKATDAVGRDSNIFD</sequence>
<protein>
    <submittedName>
        <fullName evidence="2">Uncharacterized protein</fullName>
    </submittedName>
</protein>
<feature type="transmembrane region" description="Helical" evidence="1">
    <location>
        <begin position="118"/>
        <end position="140"/>
    </location>
</feature>
<dbReference type="EMBL" id="MGEJ01000001">
    <property type="protein sequence ID" value="OGL82046.1"/>
    <property type="molecule type" value="Genomic_DNA"/>
</dbReference>
<dbReference type="InterPro" id="IPR043993">
    <property type="entry name" value="T4SS_pilin"/>
</dbReference>
<evidence type="ECO:0000256" key="1">
    <source>
        <dbReference type="SAM" id="Phobius"/>
    </source>
</evidence>
<keyword evidence="1" id="KW-1133">Transmembrane helix</keyword>
<gene>
    <name evidence="2" type="ORF">A3B21_05010</name>
</gene>
<feature type="transmembrane region" description="Helical" evidence="1">
    <location>
        <begin position="52"/>
        <end position="72"/>
    </location>
</feature>
<organism evidence="2 3">
    <name type="scientific">Candidatus Uhrbacteria bacterium RIFCSPLOWO2_01_FULL_47_24</name>
    <dbReference type="NCBI Taxonomy" id="1802401"/>
    <lineage>
        <taxon>Bacteria</taxon>
        <taxon>Candidatus Uhriibacteriota</taxon>
    </lineage>
</organism>
<dbReference type="AlphaFoldDB" id="A0A1F7UUW6"/>
<evidence type="ECO:0000313" key="2">
    <source>
        <dbReference type="EMBL" id="OGL82046.1"/>
    </source>
</evidence>
<evidence type="ECO:0000313" key="3">
    <source>
        <dbReference type="Proteomes" id="UP000176897"/>
    </source>
</evidence>
<dbReference type="Proteomes" id="UP000176897">
    <property type="component" value="Unassembled WGS sequence"/>
</dbReference>
<name>A0A1F7UUW6_9BACT</name>
<keyword evidence="1" id="KW-0472">Membrane</keyword>
<reference evidence="2 3" key="1">
    <citation type="journal article" date="2016" name="Nat. Commun.">
        <title>Thousands of microbial genomes shed light on interconnected biogeochemical processes in an aquifer system.</title>
        <authorList>
            <person name="Anantharaman K."/>
            <person name="Brown C.T."/>
            <person name="Hug L.A."/>
            <person name="Sharon I."/>
            <person name="Castelle C.J."/>
            <person name="Probst A.J."/>
            <person name="Thomas B.C."/>
            <person name="Singh A."/>
            <person name="Wilkins M.J."/>
            <person name="Karaoz U."/>
            <person name="Brodie E.L."/>
            <person name="Williams K.H."/>
            <person name="Hubbard S.S."/>
            <person name="Banfield J.F."/>
        </authorList>
    </citation>
    <scope>NUCLEOTIDE SEQUENCE [LARGE SCALE GENOMIC DNA]</scope>
</reference>
<dbReference type="Pfam" id="PF18895">
    <property type="entry name" value="T4SS_pilin"/>
    <property type="match status" value="1"/>
</dbReference>
<dbReference type="STRING" id="1802401.A3B21_05010"/>
<comment type="caution">
    <text evidence="2">The sequence shown here is derived from an EMBL/GenBank/DDBJ whole genome shotgun (WGS) entry which is preliminary data.</text>
</comment>
<feature type="transmembrane region" description="Helical" evidence="1">
    <location>
        <begin position="79"/>
        <end position="98"/>
    </location>
</feature>
<accession>A0A1F7UUW6</accession>
<proteinExistence type="predicted"/>
<keyword evidence="1" id="KW-0812">Transmembrane</keyword>